<keyword evidence="2" id="KW-1185">Reference proteome</keyword>
<evidence type="ECO:0000313" key="2">
    <source>
        <dbReference type="Proteomes" id="UP001610990"/>
    </source>
</evidence>
<name>A0ABW7RH18_9ACTN</name>
<accession>A0ABW7RH18</accession>
<protein>
    <submittedName>
        <fullName evidence="1">Uncharacterized protein</fullName>
    </submittedName>
</protein>
<gene>
    <name evidence="1" type="ORF">ACH4GP_23725</name>
</gene>
<reference evidence="1 2" key="1">
    <citation type="submission" date="2024-10" db="EMBL/GenBank/DDBJ databases">
        <title>The Natural Products Discovery Center: Release of the First 8490 Sequenced Strains for Exploring Actinobacteria Biosynthetic Diversity.</title>
        <authorList>
            <person name="Kalkreuter E."/>
            <person name="Kautsar S.A."/>
            <person name="Yang D."/>
            <person name="Bader C.D."/>
            <person name="Teijaro C.N."/>
            <person name="Fluegel L."/>
            <person name="Davis C.M."/>
            <person name="Simpson J.R."/>
            <person name="Lauterbach L."/>
            <person name="Steele A.D."/>
            <person name="Gui C."/>
            <person name="Meng S."/>
            <person name="Li G."/>
            <person name="Viehrig K."/>
            <person name="Ye F."/>
            <person name="Su P."/>
            <person name="Kiefer A.F."/>
            <person name="Nichols A."/>
            <person name="Cepeda A.J."/>
            <person name="Yan W."/>
            <person name="Fan B."/>
            <person name="Jiang Y."/>
            <person name="Adhikari A."/>
            <person name="Zheng C.-J."/>
            <person name="Schuster L."/>
            <person name="Cowan T.M."/>
            <person name="Smanski M.J."/>
            <person name="Chevrette M.G."/>
            <person name="De Carvalho L.P.S."/>
            <person name="Shen B."/>
        </authorList>
    </citation>
    <scope>NUCLEOTIDE SEQUENCE [LARGE SCALE GENOMIC DNA]</scope>
    <source>
        <strain evidence="1 2">NPDC018013</strain>
    </source>
</reference>
<proteinExistence type="predicted"/>
<dbReference type="EMBL" id="JBIRGH010000016">
    <property type="protein sequence ID" value="MFH8587371.1"/>
    <property type="molecule type" value="Genomic_DNA"/>
</dbReference>
<comment type="caution">
    <text evidence="1">The sequence shown here is derived from an EMBL/GenBank/DDBJ whole genome shotgun (WGS) entry which is preliminary data.</text>
</comment>
<evidence type="ECO:0000313" key="1">
    <source>
        <dbReference type="EMBL" id="MFH8587371.1"/>
    </source>
</evidence>
<sequence>MQTTHPHHSTALPTMSYRLPVSHGWAVLPDATRELGGLTPTPNGFRARLFIGGARDIDEYTARTLAAVLARSAGYQVHGTDPDGLAAVVATLAALLGR</sequence>
<dbReference type="Proteomes" id="UP001610990">
    <property type="component" value="Unassembled WGS sequence"/>
</dbReference>
<organism evidence="1 2">
    <name type="scientific">Streptomyces celluloflavus</name>
    <dbReference type="NCBI Taxonomy" id="58344"/>
    <lineage>
        <taxon>Bacteria</taxon>
        <taxon>Bacillati</taxon>
        <taxon>Actinomycetota</taxon>
        <taxon>Actinomycetes</taxon>
        <taxon>Kitasatosporales</taxon>
        <taxon>Streptomycetaceae</taxon>
        <taxon>Streptomyces</taxon>
    </lineage>
</organism>
<dbReference type="RefSeq" id="WP_367433552.1">
    <property type="nucleotide sequence ID" value="NZ_CP108413.1"/>
</dbReference>